<evidence type="ECO:0000259" key="1">
    <source>
        <dbReference type="Pfam" id="PF03374"/>
    </source>
</evidence>
<dbReference type="STRING" id="1515746.HR45_02985"/>
<dbReference type="Pfam" id="PF09669">
    <property type="entry name" value="Phage_pRha"/>
    <property type="match status" value="1"/>
</dbReference>
<dbReference type="SUPFAM" id="SSF46785">
    <property type="entry name" value="Winged helix' DNA-binding domain"/>
    <property type="match status" value="1"/>
</dbReference>
<reference evidence="2 3" key="1">
    <citation type="submission" date="2014-06" db="EMBL/GenBank/DDBJ databases">
        <title>Shewanella sp. YQH10.</title>
        <authorList>
            <person name="Liu Y."/>
            <person name="Zeng R."/>
        </authorList>
    </citation>
    <scope>NUCLEOTIDE SEQUENCE [LARGE SCALE GENOMIC DNA]</scope>
    <source>
        <strain evidence="2 3">YQH10</strain>
    </source>
</reference>
<protein>
    <submittedName>
        <fullName evidence="2">DNA-binding protein</fullName>
    </submittedName>
</protein>
<dbReference type="InterPro" id="IPR005039">
    <property type="entry name" value="Ant_C"/>
</dbReference>
<dbReference type="Pfam" id="PF03374">
    <property type="entry name" value="ANT"/>
    <property type="match status" value="1"/>
</dbReference>
<feature type="domain" description="Antirepressor protein C-terminal" evidence="1">
    <location>
        <begin position="121"/>
        <end position="172"/>
    </location>
</feature>
<dbReference type="GO" id="GO:0003677">
    <property type="term" value="F:DNA binding"/>
    <property type="evidence" value="ECO:0007669"/>
    <property type="project" value="UniProtKB-KW"/>
</dbReference>
<dbReference type="InterPro" id="IPR014054">
    <property type="entry name" value="Phage_regulatory_Rha"/>
</dbReference>
<keyword evidence="2" id="KW-0238">DNA-binding</keyword>
<sequence length="220" mass="24682">MNAIAQIEPTMSSREIAELTAKRHDNVKRTIDKLIESGVITSPQIEEKPTAGRPSVEYLFSGEQGKRDSIVVVAQLSPEFTARLVDRWQELETLQAKRPYPQIPQSFAEALQLAANQAKLLEEQAPKVEFFDKLVDRDTLMNAGQVAQKHGMSAYRLNKLLDDLGVYNKSVKRGRQFSTWFVERGLGKLRQTELGYSQALFSTAGEAWICKKLNSKQGAA</sequence>
<dbReference type="RefSeq" id="WP_037439603.1">
    <property type="nucleotide sequence ID" value="NZ_JPEO01000002.1"/>
</dbReference>
<keyword evidence="3" id="KW-1185">Reference proteome</keyword>
<proteinExistence type="predicted"/>
<gene>
    <name evidence="2" type="ORF">HR45_02985</name>
</gene>
<evidence type="ECO:0000313" key="2">
    <source>
        <dbReference type="EMBL" id="KFZ38425.1"/>
    </source>
</evidence>
<organism evidence="2 3">
    <name type="scientific">Shewanella mangrovi</name>
    <dbReference type="NCBI Taxonomy" id="1515746"/>
    <lineage>
        <taxon>Bacteria</taxon>
        <taxon>Pseudomonadati</taxon>
        <taxon>Pseudomonadota</taxon>
        <taxon>Gammaproteobacteria</taxon>
        <taxon>Alteromonadales</taxon>
        <taxon>Shewanellaceae</taxon>
        <taxon>Shewanella</taxon>
    </lineage>
</organism>
<dbReference type="eggNOG" id="COG3646">
    <property type="taxonomic scope" value="Bacteria"/>
</dbReference>
<dbReference type="AlphaFoldDB" id="A0A094JEV0"/>
<dbReference type="Proteomes" id="UP000029264">
    <property type="component" value="Unassembled WGS sequence"/>
</dbReference>
<comment type="caution">
    <text evidence="2">The sequence shown here is derived from an EMBL/GenBank/DDBJ whole genome shotgun (WGS) entry which is preliminary data.</text>
</comment>
<dbReference type="EMBL" id="JPEO01000002">
    <property type="protein sequence ID" value="KFZ38425.1"/>
    <property type="molecule type" value="Genomic_DNA"/>
</dbReference>
<accession>A0A094JEV0</accession>
<evidence type="ECO:0000313" key="3">
    <source>
        <dbReference type="Proteomes" id="UP000029264"/>
    </source>
</evidence>
<name>A0A094JEV0_9GAMM</name>
<dbReference type="OrthoDB" id="79831at2"/>
<dbReference type="InterPro" id="IPR036390">
    <property type="entry name" value="WH_DNA-bd_sf"/>
</dbReference>